<dbReference type="PANTHER" id="PTHR43752">
    <property type="entry name" value="BNR/ASP-BOX REPEAT FAMILY PROTEIN"/>
    <property type="match status" value="1"/>
</dbReference>
<dbReference type="SUPFAM" id="SSF50939">
    <property type="entry name" value="Sialidases"/>
    <property type="match status" value="1"/>
</dbReference>
<dbReference type="InterPro" id="IPR011040">
    <property type="entry name" value="Sialidase"/>
</dbReference>
<accession>A0ABZ0W7C9</accession>
<evidence type="ECO:0000259" key="2">
    <source>
        <dbReference type="Pfam" id="PF13088"/>
    </source>
</evidence>
<name>A0ABZ0W7C9_9BACT</name>
<protein>
    <submittedName>
        <fullName evidence="3">Sialidase family protein</fullName>
    </submittedName>
</protein>
<evidence type="ECO:0000313" key="3">
    <source>
        <dbReference type="EMBL" id="WQD38569.1"/>
    </source>
</evidence>
<dbReference type="InterPro" id="IPR036278">
    <property type="entry name" value="Sialidase_sf"/>
</dbReference>
<gene>
    <name evidence="3" type="ORF">U0035_00215</name>
</gene>
<feature type="domain" description="Sialidase" evidence="2">
    <location>
        <begin position="51"/>
        <end position="327"/>
    </location>
</feature>
<feature type="signal peptide" evidence="1">
    <location>
        <begin position="1"/>
        <end position="20"/>
    </location>
</feature>
<keyword evidence="4" id="KW-1185">Reference proteome</keyword>
<dbReference type="EMBL" id="CP139960">
    <property type="protein sequence ID" value="WQD38569.1"/>
    <property type="molecule type" value="Genomic_DNA"/>
</dbReference>
<reference evidence="3 4" key="1">
    <citation type="submission" date="2023-12" db="EMBL/GenBank/DDBJ databases">
        <title>Genome sequencing and assembly of bacterial species from a model synthetic community.</title>
        <authorList>
            <person name="Hogle S.L."/>
        </authorList>
    </citation>
    <scope>NUCLEOTIDE SEQUENCE [LARGE SCALE GENOMIC DNA]</scope>
    <source>
        <strain evidence="3 4">HAMBI_3031</strain>
    </source>
</reference>
<dbReference type="CDD" id="cd15482">
    <property type="entry name" value="Sialidase_non-viral"/>
    <property type="match status" value="1"/>
</dbReference>
<keyword evidence="1" id="KW-0732">Signal</keyword>
<dbReference type="Pfam" id="PF13088">
    <property type="entry name" value="BNR_2"/>
    <property type="match status" value="1"/>
</dbReference>
<proteinExistence type="predicted"/>
<feature type="chain" id="PRO_5046016768" evidence="1">
    <location>
        <begin position="21"/>
        <end position="349"/>
    </location>
</feature>
<sequence>MIRLPIILMLLHFSGIAAWAQQSAVLQSEFLYEKAPFIECHASTIEQTPGGLVAAYFGGTKEQNPDVEIWVSRRVKGKWVAPVSVANGIQHSAKRYPCWNPVLYQVPNGPLLLFYKVGPSPQTWWGELITSKDNGKTWSEPRRLPEDILGPVKNKPVLLKDGVLLCPSSTEVTSGGGWRMHFEMTKDWGKTWSKTASIDTTSAINAIQPSVLFYPGNRLQLLARSKDDGVVSSWSDDGGRTWSALQANVLPNPNSGTDAVTLKNGVQLLIYNHIGKTGNQWGGKRSPLNLAISKDGTNWKNVVTLESERGEFSYPAIIQGKDGLVYITYTWNRRKVKFAIVDPQKLENL</sequence>
<dbReference type="Proteomes" id="UP001325680">
    <property type="component" value="Chromosome"/>
</dbReference>
<organism evidence="3 4">
    <name type="scientific">Niabella yanshanensis</name>
    <dbReference type="NCBI Taxonomy" id="577386"/>
    <lineage>
        <taxon>Bacteria</taxon>
        <taxon>Pseudomonadati</taxon>
        <taxon>Bacteroidota</taxon>
        <taxon>Chitinophagia</taxon>
        <taxon>Chitinophagales</taxon>
        <taxon>Chitinophagaceae</taxon>
        <taxon>Niabella</taxon>
    </lineage>
</organism>
<dbReference type="Gene3D" id="2.120.10.10">
    <property type="match status" value="1"/>
</dbReference>
<dbReference type="PANTHER" id="PTHR43752:SF2">
    <property type="entry name" value="BNR_ASP-BOX REPEAT FAMILY PROTEIN"/>
    <property type="match status" value="1"/>
</dbReference>
<evidence type="ECO:0000256" key="1">
    <source>
        <dbReference type="SAM" id="SignalP"/>
    </source>
</evidence>
<evidence type="ECO:0000313" key="4">
    <source>
        <dbReference type="Proteomes" id="UP001325680"/>
    </source>
</evidence>
<dbReference type="RefSeq" id="WP_170138308.1">
    <property type="nucleotide sequence ID" value="NZ_CP139960.1"/>
</dbReference>